<name>A0ABM5Z375_9BURK</name>
<keyword evidence="2" id="KW-1185">Reference proteome</keyword>
<protein>
    <submittedName>
        <fullName evidence="1">Uncharacterized protein</fullName>
    </submittedName>
</protein>
<gene>
    <name evidence="1" type="ORF">CPter291_1123</name>
</gene>
<dbReference type="EMBL" id="CP013236">
    <property type="protein sequence ID" value="AMP13400.1"/>
    <property type="molecule type" value="Genomic_DNA"/>
</dbReference>
<dbReference type="Proteomes" id="UP000074914">
    <property type="component" value="Chromosome"/>
</dbReference>
<evidence type="ECO:0000313" key="2">
    <source>
        <dbReference type="Proteomes" id="UP000074914"/>
    </source>
</evidence>
<organism evidence="1 2">
    <name type="scientific">Collimonas pratensis</name>
    <dbReference type="NCBI Taxonomy" id="279113"/>
    <lineage>
        <taxon>Bacteria</taxon>
        <taxon>Pseudomonadati</taxon>
        <taxon>Pseudomonadota</taxon>
        <taxon>Betaproteobacteria</taxon>
        <taxon>Burkholderiales</taxon>
        <taxon>Oxalobacteraceae</taxon>
        <taxon>Collimonas</taxon>
    </lineage>
</organism>
<accession>A0ABM5Z375</accession>
<evidence type="ECO:0000313" key="1">
    <source>
        <dbReference type="EMBL" id="AMP13400.1"/>
    </source>
</evidence>
<proteinExistence type="predicted"/>
<sequence length="47" mass="5053">MREKQAQLVNTTAAAGKITGKRAQVIQGNNMTGKTTIQLGRKKKDAP</sequence>
<reference evidence="1 2" key="1">
    <citation type="submission" date="2015-11" db="EMBL/GenBank/DDBJ databases">
        <title>Exploring the genomic traits of fungus-feeding bacterial genus Collimonas.</title>
        <authorList>
            <person name="Song C."/>
            <person name="Schmidt R."/>
            <person name="de Jager V."/>
            <person name="Krzyzanowska D."/>
            <person name="Jongedijk E."/>
            <person name="Cankar K."/>
            <person name="Beekwilder J."/>
            <person name="van Veen A."/>
            <person name="de Boer W."/>
            <person name="van Veen J.A."/>
            <person name="Garbeva P."/>
        </authorList>
    </citation>
    <scope>NUCLEOTIDE SEQUENCE [LARGE SCALE GENOMIC DNA]</scope>
    <source>
        <strain evidence="1 2">Ter291</strain>
    </source>
</reference>